<protein>
    <submittedName>
        <fullName evidence="2">Uncharacterized protein</fullName>
    </submittedName>
</protein>
<keyword evidence="1" id="KW-0732">Signal</keyword>
<feature type="chain" id="PRO_5011601308" evidence="1">
    <location>
        <begin position="19"/>
        <end position="117"/>
    </location>
</feature>
<accession>A0A1I4PW37</accession>
<dbReference type="RefSeq" id="WP_092022178.1">
    <property type="nucleotide sequence ID" value="NZ_FOUE01000003.1"/>
</dbReference>
<dbReference type="STRING" id="488535.SAMN04487963_2027"/>
<reference evidence="3" key="1">
    <citation type="submission" date="2016-10" db="EMBL/GenBank/DDBJ databases">
        <authorList>
            <person name="Varghese N."/>
            <person name="Submissions S."/>
        </authorList>
    </citation>
    <scope>NUCLEOTIDE SEQUENCE [LARGE SCALE GENOMIC DNA]</scope>
    <source>
        <strain evidence="3">CGMCC 1.7061</strain>
    </source>
</reference>
<proteinExistence type="predicted"/>
<sequence>MIAKMILAFILLPQLAFAQDTWKLDVVNNTGYDIYYLYISHIHQQCWCEDRLGDDILEDGETVTLSLYSARTRSPLYEIRMEDEDGDTYTFYDFDVTQGPLVVTLDHLDQREEASEQ</sequence>
<gene>
    <name evidence="2" type="ORF">SAMN04487963_2027</name>
</gene>
<feature type="signal peptide" evidence="1">
    <location>
        <begin position="1"/>
        <end position="18"/>
    </location>
</feature>
<name>A0A1I4PW37_9GAMM</name>
<dbReference type="AlphaFoldDB" id="A0A1I4PW37"/>
<organism evidence="2 3">
    <name type="scientific">Marinobacter zhejiangensis</name>
    <dbReference type="NCBI Taxonomy" id="488535"/>
    <lineage>
        <taxon>Bacteria</taxon>
        <taxon>Pseudomonadati</taxon>
        <taxon>Pseudomonadota</taxon>
        <taxon>Gammaproteobacteria</taxon>
        <taxon>Pseudomonadales</taxon>
        <taxon>Marinobacteraceae</taxon>
        <taxon>Marinobacter</taxon>
    </lineage>
</organism>
<evidence type="ECO:0000256" key="1">
    <source>
        <dbReference type="SAM" id="SignalP"/>
    </source>
</evidence>
<evidence type="ECO:0000313" key="3">
    <source>
        <dbReference type="Proteomes" id="UP000198519"/>
    </source>
</evidence>
<evidence type="ECO:0000313" key="2">
    <source>
        <dbReference type="EMBL" id="SFM32052.1"/>
    </source>
</evidence>
<dbReference type="Proteomes" id="UP000198519">
    <property type="component" value="Unassembled WGS sequence"/>
</dbReference>
<keyword evidence="3" id="KW-1185">Reference proteome</keyword>
<dbReference type="EMBL" id="FOUE01000003">
    <property type="protein sequence ID" value="SFM32052.1"/>
    <property type="molecule type" value="Genomic_DNA"/>
</dbReference>
<dbReference type="OrthoDB" id="6898737at2"/>